<organism evidence="6 7">
    <name type="scientific">Sessilibacter corallicola</name>
    <dbReference type="NCBI Taxonomy" id="2904075"/>
    <lineage>
        <taxon>Bacteria</taxon>
        <taxon>Pseudomonadati</taxon>
        <taxon>Pseudomonadota</taxon>
        <taxon>Gammaproteobacteria</taxon>
        <taxon>Cellvibrionales</taxon>
        <taxon>Cellvibrionaceae</taxon>
        <taxon>Sessilibacter</taxon>
    </lineage>
</organism>
<evidence type="ECO:0000256" key="4">
    <source>
        <dbReference type="ARBA" id="ARBA00022691"/>
    </source>
</evidence>
<dbReference type="InterPro" id="IPR050723">
    <property type="entry name" value="CFA/CMAS"/>
</dbReference>
<dbReference type="PIRSF" id="PIRSF003085">
    <property type="entry name" value="CMAS"/>
    <property type="match status" value="1"/>
</dbReference>
<gene>
    <name evidence="6" type="primary">cfa</name>
    <name evidence="6" type="ORF">NBRC116591_26990</name>
</gene>
<evidence type="ECO:0000256" key="3">
    <source>
        <dbReference type="ARBA" id="ARBA00022679"/>
    </source>
</evidence>
<comment type="similarity">
    <text evidence="1">Belongs to the CFA/CMAS family.</text>
</comment>
<keyword evidence="7" id="KW-1185">Reference proteome</keyword>
<keyword evidence="2" id="KW-0489">Methyltransferase</keyword>
<name>A0ABQ0AB56_9GAMM</name>
<evidence type="ECO:0000256" key="1">
    <source>
        <dbReference type="ARBA" id="ARBA00010815"/>
    </source>
</evidence>
<proteinExistence type="inferred from homology"/>
<dbReference type="PANTHER" id="PTHR43667:SF1">
    <property type="entry name" value="CYCLOPROPANE-FATTY-ACYL-PHOSPHOLIPID SYNTHASE"/>
    <property type="match status" value="1"/>
</dbReference>
<dbReference type="Gene3D" id="3.40.50.150">
    <property type="entry name" value="Vaccinia Virus protein VP39"/>
    <property type="match status" value="1"/>
</dbReference>
<sequence length="389" mass="45035">MTSNHEVVARGLSSNLHSGLFNRIQAFLAPADIRINGTRDWDIQLYNKNTFKKILTHGNLGFAESYMNAWWDCKRLDLMFANAINAELNRHLIGLAKTKIFISRLTYGLFNRQTLARSFKVGQVHYDVGNKLYQKMLDPTMNYSCGYWKNANTLAQAQLNKMELICQKLKLQPGMSLLDIGCGWGSLAAYAAKNYGVHVTGITISKEQQKLAIANVQGLPVEIKLVDYRYVKGEFDRVVSVGMFEHVGPKNYDVFFESVKRLLKKDGLFLLHTIGEEITRYAPDPFLEKYIFPNGKIPSRQQINDASENVFRLEDWHNFGVDYDATLMAWAKNFEESWPEISEDYDDQFYRMWRYYLYSCAAFFRTRQGQLWQLVYCHLNNLGSYTSVR</sequence>
<dbReference type="NCBIfam" id="NF008686">
    <property type="entry name" value="PRK11705.1"/>
    <property type="match status" value="1"/>
</dbReference>
<keyword evidence="5" id="KW-0443">Lipid metabolism</keyword>
<keyword evidence="3" id="KW-0808">Transferase</keyword>
<evidence type="ECO:0000313" key="6">
    <source>
        <dbReference type="EMBL" id="GAA6168888.1"/>
    </source>
</evidence>
<evidence type="ECO:0000256" key="2">
    <source>
        <dbReference type="ARBA" id="ARBA00022603"/>
    </source>
</evidence>
<dbReference type="EMBL" id="BAABWN010000008">
    <property type="protein sequence ID" value="GAA6168888.1"/>
    <property type="molecule type" value="Genomic_DNA"/>
</dbReference>
<dbReference type="Pfam" id="PF02353">
    <property type="entry name" value="CMAS"/>
    <property type="match status" value="1"/>
</dbReference>
<dbReference type="SUPFAM" id="SSF53335">
    <property type="entry name" value="S-adenosyl-L-methionine-dependent methyltransferases"/>
    <property type="match status" value="1"/>
</dbReference>
<dbReference type="PANTHER" id="PTHR43667">
    <property type="entry name" value="CYCLOPROPANE-FATTY-ACYL-PHOSPHOLIPID SYNTHASE"/>
    <property type="match status" value="1"/>
</dbReference>
<accession>A0ABQ0AB56</accession>
<dbReference type="Proteomes" id="UP001465153">
    <property type="component" value="Unassembled WGS sequence"/>
</dbReference>
<dbReference type="CDD" id="cd02440">
    <property type="entry name" value="AdoMet_MTases"/>
    <property type="match status" value="1"/>
</dbReference>
<dbReference type="InterPro" id="IPR029063">
    <property type="entry name" value="SAM-dependent_MTases_sf"/>
</dbReference>
<comment type="caution">
    <text evidence="6">The sequence shown here is derived from an EMBL/GenBank/DDBJ whole genome shotgun (WGS) entry which is preliminary data.</text>
</comment>
<reference evidence="6 7" key="1">
    <citation type="submission" date="2024-04" db="EMBL/GenBank/DDBJ databases">
        <title>Draft genome sequence of Sessilibacter corallicola NBRC 116591.</title>
        <authorList>
            <person name="Miyakawa T."/>
            <person name="Kusuya Y."/>
            <person name="Miura T."/>
        </authorList>
    </citation>
    <scope>NUCLEOTIDE SEQUENCE [LARGE SCALE GENOMIC DNA]</scope>
    <source>
        <strain evidence="6 7">KU-00831-HH</strain>
    </source>
</reference>
<dbReference type="RefSeq" id="WP_353303585.1">
    <property type="nucleotide sequence ID" value="NZ_BAABWN010000008.1"/>
</dbReference>
<evidence type="ECO:0000313" key="7">
    <source>
        <dbReference type="Proteomes" id="UP001465153"/>
    </source>
</evidence>
<protein>
    <submittedName>
        <fullName evidence="6">Cyclopropane fatty acyl phospholipid synthase</fullName>
    </submittedName>
</protein>
<dbReference type="InterPro" id="IPR003333">
    <property type="entry name" value="CMAS"/>
</dbReference>
<evidence type="ECO:0000256" key="5">
    <source>
        <dbReference type="ARBA" id="ARBA00023098"/>
    </source>
</evidence>
<keyword evidence="4" id="KW-0949">S-adenosyl-L-methionine</keyword>